<keyword evidence="8" id="KW-1185">Reference proteome</keyword>
<evidence type="ECO:0000313" key="8">
    <source>
        <dbReference type="Proteomes" id="UP000190229"/>
    </source>
</evidence>
<dbReference type="AlphaFoldDB" id="A0A1V4EST2"/>
<evidence type="ECO:0000256" key="1">
    <source>
        <dbReference type="ARBA" id="ARBA00007074"/>
    </source>
</evidence>
<evidence type="ECO:0000256" key="2">
    <source>
        <dbReference type="ARBA" id="ARBA00022670"/>
    </source>
</evidence>
<evidence type="ECO:0000256" key="3">
    <source>
        <dbReference type="ARBA" id="ARBA00022801"/>
    </source>
</evidence>
<feature type="compositionally biased region" description="Low complexity" evidence="5">
    <location>
        <begin position="46"/>
        <end position="91"/>
    </location>
</feature>
<accession>A0A1V4EST2</accession>
<dbReference type="InterPro" id="IPR038765">
    <property type="entry name" value="Papain-like_cys_pep_sf"/>
</dbReference>
<dbReference type="PANTHER" id="PTHR47053">
    <property type="entry name" value="MUREIN DD-ENDOPEPTIDASE MEPH-RELATED"/>
    <property type="match status" value="1"/>
</dbReference>
<protein>
    <recommendedName>
        <fullName evidence="6">NlpC/P60 domain-containing protein</fullName>
    </recommendedName>
</protein>
<organism evidence="7 8">
    <name type="scientific">Ferroacidibacillus organovorans</name>
    <dbReference type="NCBI Taxonomy" id="1765683"/>
    <lineage>
        <taxon>Bacteria</taxon>
        <taxon>Bacillati</taxon>
        <taxon>Bacillota</taxon>
        <taxon>Bacilli</taxon>
        <taxon>Bacillales</taxon>
        <taxon>Alicyclobacillaceae</taxon>
        <taxon>Ferroacidibacillus</taxon>
    </lineage>
</organism>
<dbReference type="SUPFAM" id="SSF54001">
    <property type="entry name" value="Cysteine proteinases"/>
    <property type="match status" value="1"/>
</dbReference>
<comment type="similarity">
    <text evidence="1">Belongs to the peptidase C40 family.</text>
</comment>
<dbReference type="GO" id="GO:0006508">
    <property type="term" value="P:proteolysis"/>
    <property type="evidence" value="ECO:0007669"/>
    <property type="project" value="UniProtKB-KW"/>
</dbReference>
<evidence type="ECO:0000313" key="7">
    <source>
        <dbReference type="EMBL" id="OPG15989.1"/>
    </source>
</evidence>
<dbReference type="PANTHER" id="PTHR47053:SF1">
    <property type="entry name" value="MUREIN DD-ENDOPEPTIDASE MEPH-RELATED"/>
    <property type="match status" value="1"/>
</dbReference>
<dbReference type="GO" id="GO:0008234">
    <property type="term" value="F:cysteine-type peptidase activity"/>
    <property type="evidence" value="ECO:0007669"/>
    <property type="project" value="UniProtKB-KW"/>
</dbReference>
<dbReference type="PROSITE" id="PS51935">
    <property type="entry name" value="NLPC_P60"/>
    <property type="match status" value="1"/>
</dbReference>
<keyword evidence="2" id="KW-0645">Protease</keyword>
<dbReference type="Pfam" id="PF00877">
    <property type="entry name" value="NLPC_P60"/>
    <property type="match status" value="1"/>
</dbReference>
<keyword evidence="3" id="KW-0378">Hydrolase</keyword>
<evidence type="ECO:0000259" key="6">
    <source>
        <dbReference type="PROSITE" id="PS51935"/>
    </source>
</evidence>
<dbReference type="OrthoDB" id="9813118at2"/>
<keyword evidence="4" id="KW-0788">Thiol protease</keyword>
<dbReference type="InterPro" id="IPR051202">
    <property type="entry name" value="Peptidase_C40"/>
</dbReference>
<feature type="domain" description="NlpC/P60" evidence="6">
    <location>
        <begin position="116"/>
        <end position="240"/>
    </location>
</feature>
<dbReference type="Gene3D" id="3.90.1720.10">
    <property type="entry name" value="endopeptidase domain like (from Nostoc punctiforme)"/>
    <property type="match status" value="1"/>
</dbReference>
<evidence type="ECO:0000256" key="5">
    <source>
        <dbReference type="SAM" id="MobiDB-lite"/>
    </source>
</evidence>
<gene>
    <name evidence="7" type="ORF">B2M26_09990</name>
</gene>
<dbReference type="EMBL" id="MWPS01000026">
    <property type="protein sequence ID" value="OPG15989.1"/>
    <property type="molecule type" value="Genomic_DNA"/>
</dbReference>
<feature type="compositionally biased region" description="Polar residues" evidence="5">
    <location>
        <begin position="26"/>
        <end position="36"/>
    </location>
</feature>
<proteinExistence type="inferred from homology"/>
<comment type="caution">
    <text evidence="7">The sequence shown here is derived from an EMBL/GenBank/DDBJ whole genome shotgun (WGS) entry which is preliminary data.</text>
</comment>
<feature type="region of interest" description="Disordered" evidence="5">
    <location>
        <begin position="24"/>
        <end position="95"/>
    </location>
</feature>
<evidence type="ECO:0000256" key="4">
    <source>
        <dbReference type="ARBA" id="ARBA00022807"/>
    </source>
</evidence>
<dbReference type="Proteomes" id="UP000190229">
    <property type="component" value="Unassembled WGS sequence"/>
</dbReference>
<reference evidence="7 8" key="1">
    <citation type="submission" date="2017-02" db="EMBL/GenBank/DDBJ databases">
        <title>Draft genome of Acidibacillus ferrooxidans Huett2.</title>
        <authorList>
            <person name="Schopf S."/>
        </authorList>
    </citation>
    <scope>NUCLEOTIDE SEQUENCE [LARGE SCALE GENOMIC DNA]</scope>
    <source>
        <strain evidence="7 8">Huett2</strain>
    </source>
</reference>
<dbReference type="InterPro" id="IPR000064">
    <property type="entry name" value="NLP_P60_dom"/>
</dbReference>
<name>A0A1V4EST2_9BACL</name>
<sequence length="240" mass="24989">MNRAYRSWNPHGYQRYGAHHYRDPYGSTSGAHSQKGATGGTGNAKSGSTATTPGNTAATSGSTATTPGNTAATSGSTATTPSGSTSVATSSIPIPPPGVHLDPSIVPGAGVNASYSAKLAAIESVAESKLGTPYIWGHNEDRGQYGFDCSNYTEYVFHHALGYLMTTSSKGQFLYVGVKVPLSSMRPGDLIAFDSGAHVGIFIGNGQMIQEGGGLGKCGYLPLTPTSYWYHHISAVKRMF</sequence>